<keyword evidence="2" id="KW-1185">Reference proteome</keyword>
<dbReference type="EMBL" id="FRCY01000003">
    <property type="protein sequence ID" value="SHM75496.1"/>
    <property type="molecule type" value="Genomic_DNA"/>
</dbReference>
<evidence type="ECO:0000313" key="1">
    <source>
        <dbReference type="EMBL" id="SHM75496.1"/>
    </source>
</evidence>
<protein>
    <recommendedName>
        <fullName evidence="3">GTA TIM-barrel-like domain-containing protein</fullName>
    </recommendedName>
</protein>
<dbReference type="InterPro" id="IPR017853">
    <property type="entry name" value="GH"/>
</dbReference>
<accession>A0A1M7LDL5</accession>
<gene>
    <name evidence="1" type="ORF">SAMN04488057_103216</name>
</gene>
<evidence type="ECO:0008006" key="3">
    <source>
        <dbReference type="Google" id="ProtNLM"/>
    </source>
</evidence>
<dbReference type="AlphaFoldDB" id="A0A1M7LDL5"/>
<dbReference type="RefSeq" id="WP_073093808.1">
    <property type="nucleotide sequence ID" value="NZ_FRCY01000003.1"/>
</dbReference>
<dbReference type="SUPFAM" id="SSF51445">
    <property type="entry name" value="(Trans)glycosidases"/>
    <property type="match status" value="1"/>
</dbReference>
<evidence type="ECO:0000313" key="2">
    <source>
        <dbReference type="Proteomes" id="UP000184513"/>
    </source>
</evidence>
<name>A0A1M7LDL5_9BACT</name>
<sequence>MGTYINKLSGLITALGIVLFTATCHTGKQAENFVRFENTKHRGVCWVGSRNPLKGGEMAGATAAGVSHISQTPFGWQEDPADSRIRWEMHSDRMWWGERSEGLTATIDTARSQGLTSIIKPHIWVSGSWPGEIAMKSEQDWKEWFENYRRFILHYAALSEERNLPLFCIGTELEKTSHREMEWRQIITAVREVYSGKLTYAANFTEYESIRFWDALDYIGVQAYFPLASGENPALDQLMLGWERVIPDLEKINLKYKKPILFTELGYCNTSDAADAPWLWPKDRKQAVLSEEVQARCYTAFFESVWHQPWFQGVYFWKWYPERGNRQPDFSPQHQMAQKVMKNYFTGSSEKL</sequence>
<dbReference type="Gene3D" id="3.20.20.80">
    <property type="entry name" value="Glycosidases"/>
    <property type="match status" value="1"/>
</dbReference>
<organism evidence="1 2">
    <name type="scientific">Cyclobacterium lianum</name>
    <dbReference type="NCBI Taxonomy" id="388280"/>
    <lineage>
        <taxon>Bacteria</taxon>
        <taxon>Pseudomonadati</taxon>
        <taxon>Bacteroidota</taxon>
        <taxon>Cytophagia</taxon>
        <taxon>Cytophagales</taxon>
        <taxon>Cyclobacteriaceae</taxon>
        <taxon>Cyclobacterium</taxon>
    </lineage>
</organism>
<dbReference type="STRING" id="388280.SAMN04488057_103216"/>
<dbReference type="Pfam" id="PF22612">
    <property type="entry name" value="GH113"/>
    <property type="match status" value="1"/>
</dbReference>
<dbReference type="CDD" id="cd19608">
    <property type="entry name" value="GH113_mannanase-like"/>
    <property type="match status" value="1"/>
</dbReference>
<proteinExistence type="predicted"/>
<dbReference type="InterPro" id="IPR055151">
    <property type="entry name" value="GH113"/>
</dbReference>
<dbReference type="Proteomes" id="UP000184513">
    <property type="component" value="Unassembled WGS sequence"/>
</dbReference>
<reference evidence="1 2" key="1">
    <citation type="submission" date="2016-11" db="EMBL/GenBank/DDBJ databases">
        <authorList>
            <person name="Jaros S."/>
            <person name="Januszkiewicz K."/>
            <person name="Wedrychowicz H."/>
        </authorList>
    </citation>
    <scope>NUCLEOTIDE SEQUENCE [LARGE SCALE GENOMIC DNA]</scope>
    <source>
        <strain evidence="1 2">CGMCC 1.6102</strain>
    </source>
</reference>